<feature type="domain" description="Teneurin-like YD-shell" evidence="7">
    <location>
        <begin position="1549"/>
        <end position="1819"/>
    </location>
</feature>
<protein>
    <recommendedName>
        <fullName evidence="7">Teneurin-like YD-shell domain-containing protein</fullName>
    </recommendedName>
</protein>
<comment type="caution">
    <text evidence="8">The sequence shown here is derived from an EMBL/GenBank/DDBJ whole genome shotgun (WGS) entry which is preliminary data.</text>
</comment>
<dbReference type="InterPro" id="IPR056823">
    <property type="entry name" value="TEN-like_YD-shell"/>
</dbReference>
<dbReference type="Pfam" id="PF03534">
    <property type="entry name" value="SpvB"/>
    <property type="match status" value="1"/>
</dbReference>
<feature type="signal peptide" evidence="6">
    <location>
        <begin position="1"/>
        <end position="19"/>
    </location>
</feature>
<dbReference type="NCBIfam" id="TIGR03696">
    <property type="entry name" value="Rhs_assc_core"/>
    <property type="match status" value="1"/>
</dbReference>
<dbReference type="Gene3D" id="2.130.10.130">
    <property type="entry name" value="Integrin alpha, N-terminal"/>
    <property type="match status" value="1"/>
</dbReference>
<evidence type="ECO:0000313" key="8">
    <source>
        <dbReference type="EMBL" id="PXY42610.1"/>
    </source>
</evidence>
<name>A0A2V4BY04_9FLAO</name>
<evidence type="ECO:0000256" key="2">
    <source>
        <dbReference type="ARBA" id="ARBA00022525"/>
    </source>
</evidence>
<dbReference type="PANTHER" id="PTHR32305:SF17">
    <property type="entry name" value="TRNA NUCLEASE WAPA"/>
    <property type="match status" value="1"/>
</dbReference>
<evidence type="ECO:0000256" key="5">
    <source>
        <dbReference type="ARBA" id="ARBA00023026"/>
    </source>
</evidence>
<reference evidence="8 9" key="1">
    <citation type="submission" date="2018-05" db="EMBL/GenBank/DDBJ databases">
        <title>Flavobacterium sp. strain IMCC34759, incomplete genome.</title>
        <authorList>
            <person name="Joung Y."/>
            <person name="Cho J."/>
        </authorList>
    </citation>
    <scope>NUCLEOTIDE SEQUENCE [LARGE SCALE GENOMIC DNA]</scope>
    <source>
        <strain evidence="8 9">IMCC34759</strain>
    </source>
</reference>
<dbReference type="NCBIfam" id="TIGR01643">
    <property type="entry name" value="YD_repeat_2x"/>
    <property type="match status" value="2"/>
</dbReference>
<dbReference type="Gene3D" id="2.180.10.10">
    <property type="entry name" value="RHS repeat-associated core"/>
    <property type="match status" value="2"/>
</dbReference>
<keyword evidence="2" id="KW-0964">Secreted</keyword>
<dbReference type="PANTHER" id="PTHR32305">
    <property type="match status" value="1"/>
</dbReference>
<dbReference type="InterPro" id="IPR013517">
    <property type="entry name" value="FG-GAP"/>
</dbReference>
<keyword evidence="4" id="KW-0677">Repeat</keyword>
<dbReference type="GO" id="GO:0005737">
    <property type="term" value="C:cytoplasm"/>
    <property type="evidence" value="ECO:0007669"/>
    <property type="project" value="InterPro"/>
</dbReference>
<evidence type="ECO:0000259" key="7">
    <source>
        <dbReference type="Pfam" id="PF25023"/>
    </source>
</evidence>
<dbReference type="EMBL" id="QJHK01000001">
    <property type="protein sequence ID" value="PXY42610.1"/>
    <property type="molecule type" value="Genomic_DNA"/>
</dbReference>
<dbReference type="Proteomes" id="UP000247903">
    <property type="component" value="Unassembled WGS sequence"/>
</dbReference>
<dbReference type="InterPro" id="IPR006530">
    <property type="entry name" value="YD"/>
</dbReference>
<dbReference type="OrthoDB" id="6225685at2"/>
<feature type="chain" id="PRO_5015849633" description="Teneurin-like YD-shell domain-containing protein" evidence="6">
    <location>
        <begin position="20"/>
        <end position="2016"/>
    </location>
</feature>
<dbReference type="InterPro" id="IPR050708">
    <property type="entry name" value="T6SS_VgrG/RHS"/>
</dbReference>
<evidence type="ECO:0000256" key="1">
    <source>
        <dbReference type="ARBA" id="ARBA00004613"/>
    </source>
</evidence>
<organism evidence="8 9">
    <name type="scientific">Flavobacterium cheongpyeongense</name>
    <dbReference type="NCBI Taxonomy" id="2212651"/>
    <lineage>
        <taxon>Bacteria</taxon>
        <taxon>Pseudomonadati</taxon>
        <taxon>Bacteroidota</taxon>
        <taxon>Flavobacteriia</taxon>
        <taxon>Flavobacteriales</taxon>
        <taxon>Flavobacteriaceae</taxon>
        <taxon>Flavobacterium</taxon>
    </lineage>
</organism>
<dbReference type="RefSeq" id="WP_110304787.1">
    <property type="nucleotide sequence ID" value="NZ_QJHK01000001.1"/>
</dbReference>
<evidence type="ECO:0000256" key="6">
    <source>
        <dbReference type="SAM" id="SignalP"/>
    </source>
</evidence>
<dbReference type="Pfam" id="PF13517">
    <property type="entry name" value="FG-GAP_3"/>
    <property type="match status" value="1"/>
</dbReference>
<evidence type="ECO:0000313" key="9">
    <source>
        <dbReference type="Proteomes" id="UP000247903"/>
    </source>
</evidence>
<dbReference type="SUPFAM" id="SSF69318">
    <property type="entry name" value="Integrin alpha N-terminal domain"/>
    <property type="match status" value="1"/>
</dbReference>
<sequence>MKQFYFSLLFLGFSFFMSAQDMGGIPVKGLIPIKRMDTPENNTITTNSFRSTSTAKMLSTATITPTGNSNEVGITEGQLSVSLSGGATYNIPIMVPSGINGVIPQVSLAYNSQGGNGMAGYGWNITGVSKITRIPATKFHDGVIDGVDFDNLDRFALDGQRLIVKTGTYGANGTVYETENFSNIKITSYGVHPGGSAYGPSYFLVEYPDGSKAYYGNSTDSRSIMEYSITYWENPQGVRISYTYNNINNSLSIATINYGTLGATTGINKIQFNYNTANRSEEFYVGSQKIVQDKILNNIVVTANSVGFRNYQLAYNTNSLGYQRLTSITEKSGDNTKSYNPTVFTYENTNDTIAYANITSSLSVGNITSLNAGTVSGDFDGDEKMEFILYPTTGTNSKAKYWLFSDLGAANYTNFGWEHNVGAFQEIFPTTWLSWNNHLMPKQGWTVVKSTGSNYTFTVYSNSGTTPILYQYERVVNFPTIEIPDGTCDSNCQSVGTITTILPKKIISGDFNGDGLTDVIAIDKTLGYGYCDWDNYDQNCTTRTSSESSKKVYFIDLKRDNTGNFLTYSGELSTYLTASTRVEAADVDGDGKTDFMIFENGKVSTYTLNDTNQLSLLSIYTDTNISVASTKTIILGDYNGDRKTDFIIPSGYGSTTWYKYTSTGTSFIKTVQTYSGISFLQNNSTNTYNYIASDYDKDGKSDLILTKSNRNSGNTSGNLTVTSYKNLNGIFNNSSSVAASSPYVADINLNSLPIYLPTGKGIQSKDKPYNPTLEIAFLSNNKIFYFNSGKDNTKDQLLRSIRTGNGVTESITYKPLNSDFDSNTGPSSTIYNSSYSEVYPNSNIESASSMQVVSMLEKQSTTDYKKQLYSYYDAISNTEGLGFLGFKSTATTNWFDNNNPIISTVSKFDTNLRGANTESYTVIGQYNASSYDAPSDFISKSTSSYTSTLSAAKVFNLKLTSSQQYNGLENTSTETSSIVYDVYNNPTTSTVTVKEGGATQQTTVTNLTYATPTSSPYVVGRPTNKTQSVTVSGDTMTTEEQYVYNTGGLLTQVKKKGHNTNFITENNIYDSFGNIIKKIISGNNVYPRETIYEYDPSGRFLTKSIDIEGLATTYSYNTANGVLNSETNPYGLTTSYLYDAWFKKTKTTDYLGKNNIYTYTRTNEKAKITTTGDDGSFNEELYDDLGRKITVSAKDLNGNISSVSYLYDIYDRNFKVSEPYDGSSATQWNETQYDAYGRPTQNISFTGKTTSISYSGLTTTINDGTKTKSVTKNALGNTVSLTDTPGGTLTYTYFANGNLKSSNYNGEVTTIEQNGWGRKTKLTDPSAGEYNYTYNDVGQVLTETTPNGTTTYTLNTVGKLTQKTIVGTNTNSTTTYAYDAASKLLTSSTFVDALENNATTTTVYTHDSNKRLTSSVETTPYASFTKQLTYDAFGRVDTETSTATAAGKSNTKTGQQTYKNGQPWQIIDAANSQVLWQTNTINARGQLTGATMANGNISITNTYDSYGFISQTKQDRLIVSPGNIMTLNTVFEPQKANLTSRTNNLFNWNESFTYDALDRLTSFKNTAGITETQSYDDRGRITQNAVGTYNYTNTAKAYQNTSITVTPDALTHYQVNQEQNITYNVFKSPYQIEETGKDKISFTYNDANNRSTVFYGSIDNDKLLRPLRKYYSADGSMEIKHNIQTGAVELVTYIGGDGYSAPVVLKSDGTTQNYLYLQRDYQGSIVAISDATGQVLEKRLFDAWGNVLIQDGPGNTLNGLSLLDRGYTGHEHLQSVGLIHMNGRLYDAKLHRFLQPDNYVQNPDDTQNYNRYGYVLNNPLKYTDPSGELSFKSVFKIIKNAFRIEMGLFQVDKNRTFGGQVLQILGRFTWESAQTDLGKLYTQVNNITGNVDRVDYFGGATFATNENSKKRNGITFGNYININTKDKIEGSFENRVLTDQLYMHEYGHTLDSQYWGGFYLPAIGIPSGISSWKSTEDEHHHYWTETRANNKASRYFKKHYGIDWLSLSESSDYPTN</sequence>
<keyword evidence="5" id="KW-0843">Virulence</keyword>
<gene>
    <name evidence="8" type="ORF">DMB65_00865</name>
</gene>
<comment type="subcellular location">
    <subcellularLocation>
        <location evidence="1">Secreted</location>
    </subcellularLocation>
</comment>
<keyword evidence="3 6" id="KW-0732">Signal</keyword>
<accession>A0A2V4BY04</accession>
<dbReference type="Pfam" id="PF25023">
    <property type="entry name" value="TEN_YD-shell"/>
    <property type="match status" value="1"/>
</dbReference>
<dbReference type="InterPro" id="IPR022385">
    <property type="entry name" value="Rhs_assc_core"/>
</dbReference>
<dbReference type="InterPro" id="IPR028994">
    <property type="entry name" value="Integrin_alpha_N"/>
</dbReference>
<evidence type="ECO:0000256" key="3">
    <source>
        <dbReference type="ARBA" id="ARBA00022729"/>
    </source>
</evidence>
<dbReference type="GO" id="GO:0005576">
    <property type="term" value="C:extracellular region"/>
    <property type="evidence" value="ECO:0007669"/>
    <property type="project" value="UniProtKB-SubCell"/>
</dbReference>
<proteinExistence type="predicted"/>
<dbReference type="InterPro" id="IPR003284">
    <property type="entry name" value="Sal_SpvB"/>
</dbReference>
<evidence type="ECO:0000256" key="4">
    <source>
        <dbReference type="ARBA" id="ARBA00022737"/>
    </source>
</evidence>
<keyword evidence="9" id="KW-1185">Reference proteome</keyword>